<gene>
    <name evidence="2" type="ORF">LSP00402_LOCUS16804</name>
</gene>
<reference evidence="2" key="1">
    <citation type="submission" date="2021-01" db="EMBL/GenBank/DDBJ databases">
        <authorList>
            <person name="Corre E."/>
            <person name="Pelletier E."/>
            <person name="Niang G."/>
            <person name="Scheremetjew M."/>
            <person name="Finn R."/>
            <person name="Kale V."/>
            <person name="Holt S."/>
            <person name="Cochrane G."/>
            <person name="Meng A."/>
            <person name="Brown T."/>
            <person name="Cohen L."/>
        </authorList>
    </citation>
    <scope>NUCLEOTIDE SEQUENCE</scope>
    <source>
        <strain evidence="2">CCMP622</strain>
    </source>
</reference>
<evidence type="ECO:0000256" key="1">
    <source>
        <dbReference type="SAM" id="MobiDB-lite"/>
    </source>
</evidence>
<name>A0A7S2TXL0_9EUKA</name>
<protein>
    <submittedName>
        <fullName evidence="2">Uncharacterized protein</fullName>
    </submittedName>
</protein>
<dbReference type="AlphaFoldDB" id="A0A7S2TXL0"/>
<dbReference type="EMBL" id="HBHP01027125">
    <property type="protein sequence ID" value="CAD9772814.1"/>
    <property type="molecule type" value="Transcribed_RNA"/>
</dbReference>
<feature type="compositionally biased region" description="Basic residues" evidence="1">
    <location>
        <begin position="268"/>
        <end position="282"/>
    </location>
</feature>
<organism evidence="2">
    <name type="scientific">Lotharella oceanica</name>
    <dbReference type="NCBI Taxonomy" id="641309"/>
    <lineage>
        <taxon>Eukaryota</taxon>
        <taxon>Sar</taxon>
        <taxon>Rhizaria</taxon>
        <taxon>Cercozoa</taxon>
        <taxon>Chlorarachniophyceae</taxon>
        <taxon>Lotharella</taxon>
    </lineage>
</organism>
<accession>A0A7S2TXL0</accession>
<feature type="compositionally biased region" description="Basic and acidic residues" evidence="1">
    <location>
        <begin position="235"/>
        <end position="266"/>
    </location>
</feature>
<feature type="compositionally biased region" description="Basic residues" evidence="1">
    <location>
        <begin position="295"/>
        <end position="308"/>
    </location>
</feature>
<feature type="compositionally biased region" description="Basic and acidic residues" evidence="1">
    <location>
        <begin position="199"/>
        <end position="223"/>
    </location>
</feature>
<feature type="region of interest" description="Disordered" evidence="1">
    <location>
        <begin position="199"/>
        <end position="308"/>
    </location>
</feature>
<sequence length="308" mass="34559">MGSKTAYSYAKKLGLSKATITMDEKSAGDVWKKCDPKEIGMLTSIKSVSELLKRTGDVFVSTLQNQQTKTLQAARSKLGSKQYQSALGKLSKSLTLELQNSENTERFLMELNAEEKFTREVFLACVSAGVKIQKDGSIKWVYIANKGKESKGKLESVKEKPNQGLTVPKPSHKKTFSVRQLKVLSKGIYSSDAEGDLKKVKEREKNDPIAKVEAKAEEAEKRRSVTKAKVTPKPPEVKKESAAPEVVKEVAEKETNARTSLRDSSQKKQLKGSRWQNRKMKAMMKFATLRSVTEKKKKKKKKKRQSLE</sequence>
<proteinExistence type="predicted"/>
<evidence type="ECO:0000313" key="2">
    <source>
        <dbReference type="EMBL" id="CAD9772814.1"/>
    </source>
</evidence>